<evidence type="ECO:0000259" key="6">
    <source>
        <dbReference type="PROSITE" id="PS51742"/>
    </source>
</evidence>
<dbReference type="Pfam" id="PF03479">
    <property type="entry name" value="PCC"/>
    <property type="match status" value="1"/>
</dbReference>
<dbReference type="Gene3D" id="3.30.1330.80">
    <property type="entry name" value="Hypothetical protein, similar to alpha- acetolactate decarboxylase, domain 2"/>
    <property type="match status" value="1"/>
</dbReference>
<evidence type="ECO:0000256" key="3">
    <source>
        <dbReference type="ARBA" id="ARBA00023163"/>
    </source>
</evidence>
<keyword evidence="1 4" id="KW-0805">Transcription regulation</keyword>
<keyword evidence="3 4" id="KW-0804">Transcription</keyword>
<dbReference type="PANTHER" id="PTHR31500:SF96">
    <property type="entry name" value="AT-HOOK MOTIF NUCLEAR-LOCALIZED PROTEIN 7"/>
    <property type="match status" value="1"/>
</dbReference>
<dbReference type="SUPFAM" id="SSF117856">
    <property type="entry name" value="AF0104/ALDC/Ptd012-like"/>
    <property type="match status" value="1"/>
</dbReference>
<dbReference type="OrthoDB" id="2014829at2759"/>
<evidence type="ECO:0000256" key="1">
    <source>
        <dbReference type="ARBA" id="ARBA00023015"/>
    </source>
</evidence>
<evidence type="ECO:0000313" key="7">
    <source>
        <dbReference type="EMBL" id="CAA0842660.1"/>
    </source>
</evidence>
<feature type="compositionally biased region" description="Polar residues" evidence="5">
    <location>
        <begin position="1"/>
        <end position="11"/>
    </location>
</feature>
<protein>
    <recommendedName>
        <fullName evidence="4">AT-hook motif nuclear-localized protein</fullName>
    </recommendedName>
</protein>
<proteinExistence type="predicted"/>
<dbReference type="InterPro" id="IPR005175">
    <property type="entry name" value="PPC_dom"/>
</dbReference>
<comment type="domain">
    <text evidence="4">The PPC domain mediates interactions between AHL proteins.</text>
</comment>
<feature type="region of interest" description="Disordered" evidence="5">
    <location>
        <begin position="249"/>
        <end position="297"/>
    </location>
</feature>
<dbReference type="EMBL" id="CACSLK010034598">
    <property type="protein sequence ID" value="CAA0842660.1"/>
    <property type="molecule type" value="Genomic_DNA"/>
</dbReference>
<evidence type="ECO:0000256" key="2">
    <source>
        <dbReference type="ARBA" id="ARBA00023125"/>
    </source>
</evidence>
<keyword evidence="2 4" id="KW-0238">DNA-binding</keyword>
<evidence type="ECO:0000256" key="4">
    <source>
        <dbReference type="RuleBase" id="RU367031"/>
    </source>
</evidence>
<dbReference type="CDD" id="cd11378">
    <property type="entry name" value="DUF296"/>
    <property type="match status" value="1"/>
</dbReference>
<keyword evidence="8" id="KW-1185">Reference proteome</keyword>
<feature type="region of interest" description="Disordered" evidence="5">
    <location>
        <begin position="1"/>
        <end position="75"/>
    </location>
</feature>
<gene>
    <name evidence="7" type="ORF">SHERM_08522</name>
</gene>
<feature type="domain" description="PPC" evidence="6">
    <location>
        <begin position="111"/>
        <end position="253"/>
    </location>
</feature>
<feature type="compositionally biased region" description="Polar residues" evidence="5">
    <location>
        <begin position="33"/>
        <end position="46"/>
    </location>
</feature>
<feature type="compositionally biased region" description="Polar residues" evidence="5">
    <location>
        <begin position="275"/>
        <end position="288"/>
    </location>
</feature>
<evidence type="ECO:0000256" key="5">
    <source>
        <dbReference type="SAM" id="MobiDB-lite"/>
    </source>
</evidence>
<reference evidence="7" key="1">
    <citation type="submission" date="2019-12" db="EMBL/GenBank/DDBJ databases">
        <authorList>
            <person name="Scholes J."/>
        </authorList>
    </citation>
    <scope>NUCLEOTIDE SEQUENCE</scope>
</reference>
<feature type="compositionally biased region" description="Polar residues" evidence="5">
    <location>
        <begin position="257"/>
        <end position="268"/>
    </location>
</feature>
<dbReference type="GO" id="GO:0005634">
    <property type="term" value="C:nucleus"/>
    <property type="evidence" value="ECO:0007669"/>
    <property type="project" value="UniProtKB-SubCell"/>
</dbReference>
<dbReference type="InterPro" id="IPR039605">
    <property type="entry name" value="AHL"/>
</dbReference>
<organism evidence="7 8">
    <name type="scientific">Striga hermonthica</name>
    <name type="common">Purple witchweed</name>
    <name type="synonym">Buchnera hermonthica</name>
    <dbReference type="NCBI Taxonomy" id="68872"/>
    <lineage>
        <taxon>Eukaryota</taxon>
        <taxon>Viridiplantae</taxon>
        <taxon>Streptophyta</taxon>
        <taxon>Embryophyta</taxon>
        <taxon>Tracheophyta</taxon>
        <taxon>Spermatophyta</taxon>
        <taxon>Magnoliopsida</taxon>
        <taxon>eudicotyledons</taxon>
        <taxon>Gunneridae</taxon>
        <taxon>Pentapetalae</taxon>
        <taxon>asterids</taxon>
        <taxon>lamiids</taxon>
        <taxon>Lamiales</taxon>
        <taxon>Orobanchaceae</taxon>
        <taxon>Buchnereae</taxon>
        <taxon>Striga</taxon>
    </lineage>
</organism>
<evidence type="ECO:0000313" key="8">
    <source>
        <dbReference type="Proteomes" id="UP001153555"/>
    </source>
</evidence>
<dbReference type="PANTHER" id="PTHR31500">
    <property type="entry name" value="AT-HOOK MOTIF NUCLEAR-LOCALIZED PROTEIN 9"/>
    <property type="match status" value="1"/>
</dbReference>
<comment type="function">
    <text evidence="4">Transcription factor that specifically binds AT-rich DNA sequences related to the nuclear matrix attachment regions (MARs).</text>
</comment>
<dbReference type="AlphaFoldDB" id="A0A9N7P1M8"/>
<comment type="subcellular location">
    <subcellularLocation>
        <location evidence="4">Nucleus</location>
    </subcellularLocation>
</comment>
<dbReference type="Proteomes" id="UP001153555">
    <property type="component" value="Unassembled WGS sequence"/>
</dbReference>
<keyword evidence="4" id="KW-0539">Nucleus</keyword>
<dbReference type="PROSITE" id="PS51742">
    <property type="entry name" value="PPC"/>
    <property type="match status" value="1"/>
</dbReference>
<comment type="caution">
    <text evidence="7">The sequence shown here is derived from an EMBL/GenBank/DDBJ whole genome shotgun (WGS) entry which is preliminary data.</text>
</comment>
<sequence length="297" mass="31430">MDPAKSMSSGMTVKLQGAPSAYHVASRVDGLETSLSQFTSPTMSASSDRKKRGRPRKYKPDESLGVSFQTSPSPTYVEPNRLAVSEPGSGKKHKSKIGTEKLDDWIECSTGSSLLPHVITVNTGEDITTKIMEFARQGPRAVCIVSGSGNVSNVTIRHPNSSGGILTYEGIFEILSLSGSFTPTEMPDSKNGRSGNLTITLSGADGRVVGGLVSGVTIAATPIKVVVASFLLSSNSDEFKPKNQLLISGSGPMGQPVSKSENHSSNGIQGPRGTYSPTPNNWNLMQNAERSRKSNVD</sequence>
<name>A0A9N7P1M8_STRHE</name>
<accession>A0A9N7P1M8</accession>
<dbReference type="GO" id="GO:0003680">
    <property type="term" value="F:minor groove of adenine-thymine-rich DNA binding"/>
    <property type="evidence" value="ECO:0007669"/>
    <property type="project" value="UniProtKB-UniRule"/>
</dbReference>